<dbReference type="InterPro" id="IPR038770">
    <property type="entry name" value="Na+/solute_symporter_sf"/>
</dbReference>
<feature type="transmembrane region" description="Helical" evidence="5">
    <location>
        <begin position="12"/>
        <end position="31"/>
    </location>
</feature>
<dbReference type="Pfam" id="PF01758">
    <property type="entry name" value="SBF"/>
    <property type="match status" value="1"/>
</dbReference>
<feature type="transmembrane region" description="Helical" evidence="5">
    <location>
        <begin position="155"/>
        <end position="177"/>
    </location>
</feature>
<protein>
    <submittedName>
        <fullName evidence="6">Bile acid:Na+ symporter, BASS family</fullName>
    </submittedName>
</protein>
<dbReference type="InterPro" id="IPR004710">
    <property type="entry name" value="Bilac:Na_transpt"/>
</dbReference>
<accession>A0A1G9KC01</accession>
<sequence>MINSICRLIERHFLLLAMALSAAAYIEPTLFTWLKPHIALCLGIIMFGMGLTLEVKDFASAIRNYKAVGLGVALQYAVMPILAVTLSSLLGLPQEAVIGMVVVGACPGGTASNVIAHLAKANVALSVTMTLISTCLSPILTPAIIYLVLNQQIEIPFLPMVESVFWIVVFPLVDGLVFRKLFRKKIDPIIHIFPSLSILVIALLIACIIGLNHDMLATFPVLVFVAVVLHNLGGLAAGYWGGRITGLSHQDSLTLAIEVGMQNSGLGVALATKYFGAASALPGALFSLWHNISGVYLANRNRKVSDK</sequence>
<proteinExistence type="predicted"/>
<evidence type="ECO:0000256" key="4">
    <source>
        <dbReference type="ARBA" id="ARBA00023136"/>
    </source>
</evidence>
<keyword evidence="7" id="KW-1185">Reference proteome</keyword>
<feature type="transmembrane region" description="Helical" evidence="5">
    <location>
        <begin position="189"/>
        <end position="211"/>
    </location>
</feature>
<feature type="transmembrane region" description="Helical" evidence="5">
    <location>
        <begin position="217"/>
        <end position="240"/>
    </location>
</feature>
<feature type="transmembrane region" description="Helical" evidence="5">
    <location>
        <begin position="37"/>
        <end position="55"/>
    </location>
</feature>
<keyword evidence="2 5" id="KW-0812">Transmembrane</keyword>
<keyword evidence="3 5" id="KW-1133">Transmembrane helix</keyword>
<evidence type="ECO:0000256" key="3">
    <source>
        <dbReference type="ARBA" id="ARBA00022989"/>
    </source>
</evidence>
<evidence type="ECO:0000313" key="6">
    <source>
        <dbReference type="EMBL" id="SDL47328.1"/>
    </source>
</evidence>
<dbReference type="PANTHER" id="PTHR10361">
    <property type="entry name" value="SODIUM-BILE ACID COTRANSPORTER"/>
    <property type="match status" value="1"/>
</dbReference>
<name>A0A1G9KC01_9BACT</name>
<feature type="transmembrane region" description="Helical" evidence="5">
    <location>
        <begin position="96"/>
        <end position="116"/>
    </location>
</feature>
<dbReference type="Proteomes" id="UP000199053">
    <property type="component" value="Unassembled WGS sequence"/>
</dbReference>
<evidence type="ECO:0000256" key="5">
    <source>
        <dbReference type="SAM" id="Phobius"/>
    </source>
</evidence>
<evidence type="ECO:0000256" key="1">
    <source>
        <dbReference type="ARBA" id="ARBA00004141"/>
    </source>
</evidence>
<dbReference type="PANTHER" id="PTHR10361:SF28">
    <property type="entry name" value="P3 PROTEIN-RELATED"/>
    <property type="match status" value="1"/>
</dbReference>
<dbReference type="AlphaFoldDB" id="A0A1G9KC01"/>
<comment type="subcellular location">
    <subcellularLocation>
        <location evidence="1">Membrane</location>
        <topology evidence="1">Multi-pass membrane protein</topology>
    </subcellularLocation>
</comment>
<reference evidence="7" key="1">
    <citation type="submission" date="2016-10" db="EMBL/GenBank/DDBJ databases">
        <authorList>
            <person name="Varghese N."/>
            <person name="Submissions S."/>
        </authorList>
    </citation>
    <scope>NUCLEOTIDE SEQUENCE [LARGE SCALE GENOMIC DNA]</scope>
    <source>
        <strain evidence="7">DSM 16995</strain>
    </source>
</reference>
<evidence type="ECO:0000313" key="7">
    <source>
        <dbReference type="Proteomes" id="UP000199053"/>
    </source>
</evidence>
<keyword evidence="4 5" id="KW-0472">Membrane</keyword>
<dbReference type="GO" id="GO:0016020">
    <property type="term" value="C:membrane"/>
    <property type="evidence" value="ECO:0007669"/>
    <property type="project" value="UniProtKB-SubCell"/>
</dbReference>
<feature type="transmembrane region" description="Helical" evidence="5">
    <location>
        <begin position="67"/>
        <end position="90"/>
    </location>
</feature>
<dbReference type="RefSeq" id="WP_092162594.1">
    <property type="nucleotide sequence ID" value="NZ_FNGA01000005.1"/>
</dbReference>
<gene>
    <name evidence="6" type="ORF">SAMN05660337_3026</name>
</gene>
<dbReference type="EMBL" id="FNGA01000005">
    <property type="protein sequence ID" value="SDL47328.1"/>
    <property type="molecule type" value="Genomic_DNA"/>
</dbReference>
<dbReference type="OrthoDB" id="9806785at2"/>
<evidence type="ECO:0000256" key="2">
    <source>
        <dbReference type="ARBA" id="ARBA00022692"/>
    </source>
</evidence>
<organism evidence="6 7">
    <name type="scientific">Maridesulfovibrio ferrireducens</name>
    <dbReference type="NCBI Taxonomy" id="246191"/>
    <lineage>
        <taxon>Bacteria</taxon>
        <taxon>Pseudomonadati</taxon>
        <taxon>Thermodesulfobacteriota</taxon>
        <taxon>Desulfovibrionia</taxon>
        <taxon>Desulfovibrionales</taxon>
        <taxon>Desulfovibrionaceae</taxon>
        <taxon>Maridesulfovibrio</taxon>
    </lineage>
</organism>
<dbReference type="Gene3D" id="1.20.1530.20">
    <property type="match status" value="1"/>
</dbReference>
<feature type="transmembrane region" description="Helical" evidence="5">
    <location>
        <begin position="123"/>
        <end position="149"/>
    </location>
</feature>
<dbReference type="InterPro" id="IPR002657">
    <property type="entry name" value="BilAc:Na_symport/Acr3"/>
</dbReference>